<dbReference type="InterPro" id="IPR053384">
    <property type="entry name" value="SAM-dep_methyltransferase"/>
</dbReference>
<dbReference type="Gene3D" id="3.40.50.150">
    <property type="entry name" value="Vaccinia Virus protein VP39"/>
    <property type="match status" value="1"/>
</dbReference>
<dbReference type="PANTHER" id="PTHR10867:SF17">
    <property type="entry name" value="NICOTINAMIDE N-METHYLTRANSFERASE"/>
    <property type="match status" value="1"/>
</dbReference>
<dbReference type="PANTHER" id="PTHR10867">
    <property type="entry name" value="NNMT/PNMT/TEMT FAMILY MEMBER"/>
    <property type="match status" value="1"/>
</dbReference>
<keyword evidence="5" id="KW-1185">Reference proteome</keyword>
<dbReference type="GO" id="GO:0032259">
    <property type="term" value="P:methylation"/>
    <property type="evidence" value="ECO:0007669"/>
    <property type="project" value="UniProtKB-KW"/>
</dbReference>
<gene>
    <name evidence="4" type="ORF">AWC27_17385</name>
</gene>
<evidence type="ECO:0000313" key="5">
    <source>
        <dbReference type="Proteomes" id="UP000193317"/>
    </source>
</evidence>
<protein>
    <recommendedName>
        <fullName evidence="6">Methyltransferase</fullName>
    </recommendedName>
</protein>
<reference evidence="4 5" key="1">
    <citation type="submission" date="2016-01" db="EMBL/GenBank/DDBJ databases">
        <title>The new phylogeny of the genus Mycobacterium.</title>
        <authorList>
            <person name="Tarcisio F."/>
            <person name="Conor M."/>
            <person name="Antonella G."/>
            <person name="Elisabetta G."/>
            <person name="Giulia F.S."/>
            <person name="Sara T."/>
            <person name="Anna F."/>
            <person name="Clotilde B."/>
            <person name="Roberto B."/>
            <person name="Veronica D.S."/>
            <person name="Fabio R."/>
            <person name="Monica P."/>
            <person name="Olivier J."/>
            <person name="Enrico T."/>
            <person name="Nicola S."/>
        </authorList>
    </citation>
    <scope>NUCLEOTIDE SEQUENCE [LARGE SCALE GENOMIC DNA]</scope>
    <source>
        <strain evidence="4 5">DSM 44166</strain>
    </source>
</reference>
<keyword evidence="2" id="KW-0808">Transferase</keyword>
<sequence length="252" mass="27939">MSVFDGFSPEAYLAEYYSEISSENDALLKFSAENAELLEPCGSAVEIGGGPTIYQLISTAAACDRITFCDYLQSNLDQVRAWALNSPEGYDWSAFIETSLRYERKNCGPDAVTARANVIKQKLARYLRCDAFHSNPIGDRYRHSFDLVGSHFVAEGITSDRRDWERVMANILTLLKPGGHIFMSFVSGADYWLVSGKKYPACKLSQDDIFDYLRAQGFSVLRHAAIPAVVPEPDADGFEGYTGLVSVIAKRA</sequence>
<dbReference type="EMBL" id="LQPW01000007">
    <property type="protein sequence ID" value="ORX18621.1"/>
    <property type="molecule type" value="Genomic_DNA"/>
</dbReference>
<organism evidence="4 5">
    <name type="scientific">Mycobacterium szulgai</name>
    <dbReference type="NCBI Taxonomy" id="1787"/>
    <lineage>
        <taxon>Bacteria</taxon>
        <taxon>Bacillati</taxon>
        <taxon>Actinomycetota</taxon>
        <taxon>Actinomycetes</taxon>
        <taxon>Mycobacteriales</taxon>
        <taxon>Mycobacteriaceae</taxon>
        <taxon>Mycobacterium</taxon>
    </lineage>
</organism>
<dbReference type="GO" id="GO:0005829">
    <property type="term" value="C:cytosol"/>
    <property type="evidence" value="ECO:0007669"/>
    <property type="project" value="TreeGrafter"/>
</dbReference>
<dbReference type="RefSeq" id="WP_169726689.1">
    <property type="nucleotide sequence ID" value="NZ_JACKRU010000669.1"/>
</dbReference>
<evidence type="ECO:0008006" key="6">
    <source>
        <dbReference type="Google" id="ProtNLM"/>
    </source>
</evidence>
<dbReference type="AlphaFoldDB" id="A0A1X2FJI1"/>
<dbReference type="InterPro" id="IPR000940">
    <property type="entry name" value="NNMT_TEMT_trans"/>
</dbReference>
<evidence type="ECO:0000256" key="2">
    <source>
        <dbReference type="ARBA" id="ARBA00022679"/>
    </source>
</evidence>
<dbReference type="Proteomes" id="UP000193317">
    <property type="component" value="Unassembled WGS sequence"/>
</dbReference>
<proteinExistence type="predicted"/>
<accession>A0A1X2FJI1</accession>
<dbReference type="Pfam" id="PF01234">
    <property type="entry name" value="NNMT_PNMT_TEMT"/>
    <property type="match status" value="1"/>
</dbReference>
<evidence type="ECO:0000256" key="3">
    <source>
        <dbReference type="ARBA" id="ARBA00022691"/>
    </source>
</evidence>
<dbReference type="GO" id="GO:0008170">
    <property type="term" value="F:N-methyltransferase activity"/>
    <property type="evidence" value="ECO:0007669"/>
    <property type="project" value="TreeGrafter"/>
</dbReference>
<name>A0A1X2FJI1_MYCSZ</name>
<dbReference type="InterPro" id="IPR029063">
    <property type="entry name" value="SAM-dependent_MTases_sf"/>
</dbReference>
<dbReference type="NCBIfam" id="NF041360">
    <property type="entry name" value="GntF_guanitoxin"/>
    <property type="match status" value="1"/>
</dbReference>
<dbReference type="SUPFAM" id="SSF53335">
    <property type="entry name" value="S-adenosyl-L-methionine-dependent methyltransferases"/>
    <property type="match status" value="1"/>
</dbReference>
<dbReference type="PROSITE" id="PS51681">
    <property type="entry name" value="SAM_MT_NNMT_PNMT_TEMT"/>
    <property type="match status" value="1"/>
</dbReference>
<keyword evidence="1" id="KW-0489">Methyltransferase</keyword>
<evidence type="ECO:0000313" key="4">
    <source>
        <dbReference type="EMBL" id="ORX18621.1"/>
    </source>
</evidence>
<comment type="caution">
    <text evidence="4">The sequence shown here is derived from an EMBL/GenBank/DDBJ whole genome shotgun (WGS) entry which is preliminary data.</text>
</comment>
<keyword evidence="3" id="KW-0949">S-adenosyl-L-methionine</keyword>
<evidence type="ECO:0000256" key="1">
    <source>
        <dbReference type="ARBA" id="ARBA00022603"/>
    </source>
</evidence>